<name>A0A147KGJ1_THECS</name>
<feature type="domain" description="PPM-type phosphatase" evidence="1">
    <location>
        <begin position="9"/>
        <end position="252"/>
    </location>
</feature>
<dbReference type="SMART" id="SM00332">
    <property type="entry name" value="PP2Cc"/>
    <property type="match status" value="1"/>
</dbReference>
<dbReference type="RefSeq" id="WP_068753613.1">
    <property type="nucleotide sequence ID" value="NZ_KQ950180.1"/>
</dbReference>
<reference evidence="3" key="1">
    <citation type="journal article" date="2017" name="Acta Aliment.">
        <title>Plant polysaccharide degrading enzyme system of Thermpbifida cellulosilytica TB100 revealed by de novo genome project data.</title>
        <authorList>
            <person name="Toth A."/>
            <person name="Baka E."/>
            <person name="Luzics S."/>
            <person name="Bata-Vidacs I."/>
            <person name="Nagy I."/>
            <person name="Balint B."/>
            <person name="Herceg R."/>
            <person name="Olasz F."/>
            <person name="Wilk T."/>
            <person name="Nagy T."/>
            <person name="Kriszt B."/>
            <person name="Nagy I."/>
            <person name="Kukolya J."/>
        </authorList>
    </citation>
    <scope>NUCLEOTIDE SEQUENCE [LARGE SCALE GENOMIC DNA]</scope>
    <source>
        <strain evidence="3">TB100</strain>
    </source>
</reference>
<dbReference type="AlphaFoldDB" id="A0A147KGJ1"/>
<dbReference type="PATRIC" id="fig|665004.4.peg.895"/>
<dbReference type="SUPFAM" id="SSF81606">
    <property type="entry name" value="PP2C-like"/>
    <property type="match status" value="1"/>
</dbReference>
<dbReference type="InterPro" id="IPR036457">
    <property type="entry name" value="PPM-type-like_dom_sf"/>
</dbReference>
<organism evidence="2 3">
    <name type="scientific">Thermobifida cellulosilytica TB100</name>
    <dbReference type="NCBI Taxonomy" id="665004"/>
    <lineage>
        <taxon>Bacteria</taxon>
        <taxon>Bacillati</taxon>
        <taxon>Actinomycetota</taxon>
        <taxon>Actinomycetes</taxon>
        <taxon>Streptosporangiales</taxon>
        <taxon>Nocardiopsidaceae</taxon>
        <taxon>Thermobifida</taxon>
    </lineage>
</organism>
<dbReference type="Pfam" id="PF13672">
    <property type="entry name" value="PP2C_2"/>
    <property type="match status" value="1"/>
</dbReference>
<keyword evidence="3" id="KW-1185">Reference proteome</keyword>
<accession>A0A147KGJ1</accession>
<evidence type="ECO:0000313" key="3">
    <source>
        <dbReference type="Proteomes" id="UP000074382"/>
    </source>
</evidence>
<proteinExistence type="predicted"/>
<sequence>MGVARGAVEVTVLTHRGAVRQANEDAVVMGALTVAGAEMNAPAHCWLPIADPVIIAVADGLGGHAAGEIASEHAVHRMAESGPQLTGPESVDLLLKHIDDEIKEHAGQHVEFSGMGTTVAGVLLTPDANYWFNVGDSRTYRLKDSRLIQLSEDDSPVLPPAEDGRPVTTNYITQSLGGSGNTAMVPHVGQDTEPGPGAWLMCSDGLSDLVPLEEMERIIAEAGDDNIAVYNLWKAAMNASGRDNISILLVRRHS</sequence>
<dbReference type="Gene3D" id="3.60.40.10">
    <property type="entry name" value="PPM-type phosphatase domain"/>
    <property type="match status" value="1"/>
</dbReference>
<dbReference type="SMART" id="SM00331">
    <property type="entry name" value="PP2C_SIG"/>
    <property type="match status" value="1"/>
</dbReference>
<protein>
    <submittedName>
        <fullName evidence="2">Protein phosphatase</fullName>
    </submittedName>
</protein>
<comment type="caution">
    <text evidence="2">The sequence shown here is derived from an EMBL/GenBank/DDBJ whole genome shotgun (WGS) entry which is preliminary data.</text>
</comment>
<dbReference type="InterPro" id="IPR001932">
    <property type="entry name" value="PPM-type_phosphatase-like_dom"/>
</dbReference>
<dbReference type="STRING" id="665004.AC529_12705"/>
<dbReference type="OrthoDB" id="9801841at2"/>
<dbReference type="Proteomes" id="UP000074382">
    <property type="component" value="Unassembled WGS sequence"/>
</dbReference>
<dbReference type="CDD" id="cd00143">
    <property type="entry name" value="PP2Cc"/>
    <property type="match status" value="1"/>
</dbReference>
<evidence type="ECO:0000313" key="2">
    <source>
        <dbReference type="EMBL" id="KUP96378.1"/>
    </source>
</evidence>
<evidence type="ECO:0000259" key="1">
    <source>
        <dbReference type="PROSITE" id="PS51746"/>
    </source>
</evidence>
<gene>
    <name evidence="2" type="ORF">AC529_12705</name>
</gene>
<dbReference type="PROSITE" id="PS51746">
    <property type="entry name" value="PPM_2"/>
    <property type="match status" value="1"/>
</dbReference>
<dbReference type="EMBL" id="LGEM01000092">
    <property type="protein sequence ID" value="KUP96378.1"/>
    <property type="molecule type" value="Genomic_DNA"/>
</dbReference>